<evidence type="ECO:0000256" key="1">
    <source>
        <dbReference type="SAM" id="Phobius"/>
    </source>
</evidence>
<keyword evidence="1" id="KW-1133">Transmembrane helix</keyword>
<name>A0A6L6IUD3_9ENTR</name>
<dbReference type="Proteomes" id="UP000477739">
    <property type="component" value="Unassembled WGS sequence"/>
</dbReference>
<keyword evidence="1" id="KW-0812">Transmembrane</keyword>
<keyword evidence="1" id="KW-0472">Membrane</keyword>
<feature type="transmembrane region" description="Helical" evidence="1">
    <location>
        <begin position="21"/>
        <end position="43"/>
    </location>
</feature>
<feature type="transmembrane region" description="Helical" evidence="1">
    <location>
        <begin position="63"/>
        <end position="82"/>
    </location>
</feature>
<feature type="non-terminal residue" evidence="2">
    <location>
        <position position="99"/>
    </location>
</feature>
<evidence type="ECO:0000313" key="2">
    <source>
        <dbReference type="EMBL" id="MTH49006.1"/>
    </source>
</evidence>
<proteinExistence type="predicted"/>
<dbReference type="EMBL" id="WMJZ01000161">
    <property type="protein sequence ID" value="MTH49006.1"/>
    <property type="molecule type" value="Genomic_DNA"/>
</dbReference>
<gene>
    <name evidence="2" type="ORF">GJV78_22855</name>
</gene>
<reference evidence="2 3" key="1">
    <citation type="submission" date="2019-11" db="EMBL/GenBank/DDBJ databases">
        <title>Escherichia alba sp. nov. isolated from the gut of plastic-eating superworms Zophobas atratus.</title>
        <authorList>
            <person name="Yang Y."/>
        </authorList>
    </citation>
    <scope>NUCLEOTIDE SEQUENCE [LARGE SCALE GENOMIC DNA]</scope>
    <source>
        <strain evidence="3">BIT-B35</strain>
    </source>
</reference>
<protein>
    <submittedName>
        <fullName evidence="2">Uncharacterized protein</fullName>
    </submittedName>
</protein>
<organism evidence="2 3">
    <name type="scientific">Intestinirhabdus alba</name>
    <dbReference type="NCBI Taxonomy" id="2899544"/>
    <lineage>
        <taxon>Bacteria</taxon>
        <taxon>Pseudomonadati</taxon>
        <taxon>Pseudomonadota</taxon>
        <taxon>Gammaproteobacteria</taxon>
        <taxon>Enterobacterales</taxon>
        <taxon>Enterobacteriaceae</taxon>
        <taxon>Intestinirhabdus</taxon>
    </lineage>
</organism>
<dbReference type="AlphaFoldDB" id="A0A6L6IUD3"/>
<keyword evidence="3" id="KW-1185">Reference proteome</keyword>
<sequence length="99" mass="11321">MPDVKVIRINSGYLELVDKYYAGKGFGSLIAAVGFFGASLLFLTTVIDDFPSIGWKFGPHEEMALAMSLICIPTMIMTFKLLKTEWFAWTHYPIRFDYR</sequence>
<comment type="caution">
    <text evidence="2">The sequence shown here is derived from an EMBL/GenBank/DDBJ whole genome shotgun (WGS) entry which is preliminary data.</text>
</comment>
<evidence type="ECO:0000313" key="3">
    <source>
        <dbReference type="Proteomes" id="UP000477739"/>
    </source>
</evidence>
<accession>A0A6L6IUD3</accession>